<dbReference type="Proteomes" id="UP000504615">
    <property type="component" value="Unplaced"/>
</dbReference>
<feature type="region of interest" description="Disordered" evidence="10">
    <location>
        <begin position="310"/>
        <end position="618"/>
    </location>
</feature>
<comment type="similarity">
    <text evidence="3">Belongs to the MDM1 family.</text>
</comment>
<dbReference type="AlphaFoldDB" id="A0A6I9WA55"/>
<comment type="function">
    <text evidence="9">Microtubule-binding protein that negatively regulates centriole duplication. Binds to and stabilizes microtubules.</text>
</comment>
<evidence type="ECO:0000256" key="2">
    <source>
        <dbReference type="ARBA" id="ARBA00004123"/>
    </source>
</evidence>
<keyword evidence="8" id="KW-0539">Nucleus</keyword>
<evidence type="ECO:0000256" key="7">
    <source>
        <dbReference type="ARBA" id="ARBA00023212"/>
    </source>
</evidence>
<protein>
    <recommendedName>
        <fullName evidence="4">Nuclear protein MDM1</fullName>
    </recommendedName>
</protein>
<feature type="compositionally biased region" description="Basic and acidic residues" evidence="10">
    <location>
        <begin position="386"/>
        <end position="411"/>
    </location>
</feature>
<evidence type="ECO:0000256" key="5">
    <source>
        <dbReference type="ARBA" id="ARBA00022490"/>
    </source>
</evidence>
<feature type="compositionally biased region" description="Polar residues" evidence="10">
    <location>
        <begin position="540"/>
        <end position="560"/>
    </location>
</feature>
<feature type="compositionally biased region" description="Low complexity" evidence="10">
    <location>
        <begin position="516"/>
        <end position="529"/>
    </location>
</feature>
<keyword evidence="6" id="KW-0493">Microtubule</keyword>
<evidence type="ECO:0000256" key="8">
    <source>
        <dbReference type="ARBA" id="ARBA00023242"/>
    </source>
</evidence>
<keyword evidence="7" id="KW-0206">Cytoskeleton</keyword>
<evidence type="ECO:0000313" key="11">
    <source>
        <dbReference type="Proteomes" id="UP000504615"/>
    </source>
</evidence>
<keyword evidence="5" id="KW-0963">Cytoplasm</keyword>
<dbReference type="GO" id="GO:0046600">
    <property type="term" value="P:negative regulation of centriole replication"/>
    <property type="evidence" value="ECO:0007669"/>
    <property type="project" value="InterPro"/>
</dbReference>
<feature type="compositionally biased region" description="Low complexity" evidence="10">
    <location>
        <begin position="690"/>
        <end position="702"/>
    </location>
</feature>
<evidence type="ECO:0000313" key="12">
    <source>
        <dbReference type="RefSeq" id="XP_011637501.1"/>
    </source>
</evidence>
<feature type="compositionally biased region" description="Polar residues" evidence="10">
    <location>
        <begin position="46"/>
        <end position="56"/>
    </location>
</feature>
<feature type="compositionally biased region" description="Basic and acidic residues" evidence="10">
    <location>
        <begin position="322"/>
        <end position="346"/>
    </location>
</feature>
<feature type="compositionally biased region" description="Polar residues" evidence="10">
    <location>
        <begin position="427"/>
        <end position="449"/>
    </location>
</feature>
<feature type="compositionally biased region" description="Polar residues" evidence="10">
    <location>
        <begin position="602"/>
        <end position="614"/>
    </location>
</feature>
<feature type="region of interest" description="Disordered" evidence="10">
    <location>
        <begin position="643"/>
        <end position="702"/>
    </location>
</feature>
<keyword evidence="11" id="KW-1185">Reference proteome</keyword>
<evidence type="ECO:0000256" key="6">
    <source>
        <dbReference type="ARBA" id="ARBA00022701"/>
    </source>
</evidence>
<evidence type="ECO:0000256" key="3">
    <source>
        <dbReference type="ARBA" id="ARBA00010494"/>
    </source>
</evidence>
<feature type="compositionally biased region" description="Basic and acidic residues" evidence="10">
    <location>
        <begin position="500"/>
        <end position="512"/>
    </location>
</feature>
<evidence type="ECO:0000256" key="1">
    <source>
        <dbReference type="ARBA" id="ARBA00004114"/>
    </source>
</evidence>
<feature type="compositionally biased region" description="Basic and acidic residues" evidence="10">
    <location>
        <begin position="563"/>
        <end position="573"/>
    </location>
</feature>
<dbReference type="OrthoDB" id="9999940at2759"/>
<evidence type="ECO:0000256" key="10">
    <source>
        <dbReference type="SAM" id="MobiDB-lite"/>
    </source>
</evidence>
<proteinExistence type="inferred from homology"/>
<name>A0A6I9WA55_9HYME</name>
<dbReference type="PANTHER" id="PTHR32078">
    <property type="entry name" value="NUCLEAR PROTEIN MDM1"/>
    <property type="match status" value="1"/>
</dbReference>
<dbReference type="GO" id="GO:0005814">
    <property type="term" value="C:centriole"/>
    <property type="evidence" value="ECO:0007669"/>
    <property type="project" value="UniProtKB-SubCell"/>
</dbReference>
<dbReference type="RefSeq" id="XP_011637501.1">
    <property type="nucleotide sequence ID" value="XM_011639199.2"/>
</dbReference>
<feature type="compositionally biased region" description="Polar residues" evidence="10">
    <location>
        <begin position="347"/>
        <end position="366"/>
    </location>
</feature>
<feature type="compositionally biased region" description="Gly residues" evidence="10">
    <location>
        <begin position="670"/>
        <end position="689"/>
    </location>
</feature>
<dbReference type="InterPro" id="IPR029136">
    <property type="entry name" value="MDM1"/>
</dbReference>
<dbReference type="GeneID" id="105427440"/>
<evidence type="ECO:0000256" key="4">
    <source>
        <dbReference type="ARBA" id="ARBA00013508"/>
    </source>
</evidence>
<dbReference type="GO" id="GO:0005634">
    <property type="term" value="C:nucleus"/>
    <property type="evidence" value="ECO:0007669"/>
    <property type="project" value="UniProtKB-SubCell"/>
</dbReference>
<dbReference type="GO" id="GO:0008017">
    <property type="term" value="F:microtubule binding"/>
    <property type="evidence" value="ECO:0007669"/>
    <property type="project" value="InterPro"/>
</dbReference>
<sequence>MQNYHYINFMQLHSEYRSTYTWHEYTGPHQEHTVVRRAPQPPPSTKQPSAKLQSAKSTEDENSEGPTLEPPLPRRKKCPELAYKTHEFITAADGGGIDAIDSNVVADKVREVTATSALPPNQLSKAISRISTEYRLQFAWPRRPQLTNGETQAPVSAAGVSAGTAGPPRKSLSMGALKQGMAPTGPAPVHKKRPGDFDHKRDGVQASELEPLVGGIGTDTIDGVVPEADEREEDLSDLKVAFRSVTKEEKEKENTRKVAPIVTMPPAGRPSSVQARPIHGILQDDKADADRAIARARKDFLIRHHLDRTTGVGDGALLPSPTREKLEPVIPRRRDDIKEHRDEIQPRTKSSPKNSPRTGRSQSLGPTVTDRRSPKRQLPRAPSVTKDAKEKEKETKDKDHREKSGEPERHPRPMTAEPQINGDVTGGDSSVASTPPSQTTKAVPTSAQVSPWLDNEPVVKSPPEPTRVKSPEQMIMRSPEPVNWTVPLDTGKTFTVTQNVREEPFTRPHSEAKTWAPSSVPSAPQSAPPELAAQHKSQHSQHSGYKSPESESVSLGSFSGINGHKDLDSERDSPLPTNVQDTPTKDEKGVTDVVEETKEQQSPELSTKPVTGTTLRRLEDPMFEMERKKESEMPVAITTASITASTTSSLSPAQQQSYRGFETDMSSQGTGSGGSGGGGGGISGTGGMTSAGSSTTGSTTGGYHILEAPAVVPGSAQRSTASDVLEKARNRFDKFWGKGNNGAEN</sequence>
<evidence type="ECO:0000256" key="9">
    <source>
        <dbReference type="ARBA" id="ARBA00045771"/>
    </source>
</evidence>
<reference evidence="12" key="1">
    <citation type="submission" date="2025-08" db="UniProtKB">
        <authorList>
            <consortium name="RefSeq"/>
        </authorList>
    </citation>
    <scope>IDENTIFICATION</scope>
</reference>
<dbReference type="GO" id="GO:0005874">
    <property type="term" value="C:microtubule"/>
    <property type="evidence" value="ECO:0007669"/>
    <property type="project" value="UniProtKB-KW"/>
</dbReference>
<dbReference type="PANTHER" id="PTHR32078:SF1">
    <property type="entry name" value="NUCLEAR PROTEIN MDM1"/>
    <property type="match status" value="1"/>
</dbReference>
<comment type="subcellular location">
    <subcellularLocation>
        <location evidence="1">Cytoplasm</location>
        <location evidence="1">Cytoskeleton</location>
        <location evidence="1">Microtubule organizing center</location>
        <location evidence="1">Centrosome</location>
        <location evidence="1">Centriole</location>
    </subcellularLocation>
    <subcellularLocation>
        <location evidence="2">Nucleus</location>
    </subcellularLocation>
</comment>
<gene>
    <name evidence="12" type="primary">LOC105427440</name>
</gene>
<feature type="compositionally biased region" description="Basic and acidic residues" evidence="10">
    <location>
        <begin position="583"/>
        <end position="601"/>
    </location>
</feature>
<feature type="region of interest" description="Disordered" evidence="10">
    <location>
        <begin position="147"/>
        <end position="201"/>
    </location>
</feature>
<feature type="compositionally biased region" description="Low complexity" evidence="10">
    <location>
        <begin position="153"/>
        <end position="168"/>
    </location>
</feature>
<organism evidence="11 12">
    <name type="scientific">Pogonomyrmex barbatus</name>
    <name type="common">red harvester ant</name>
    <dbReference type="NCBI Taxonomy" id="144034"/>
    <lineage>
        <taxon>Eukaryota</taxon>
        <taxon>Metazoa</taxon>
        <taxon>Ecdysozoa</taxon>
        <taxon>Arthropoda</taxon>
        <taxon>Hexapoda</taxon>
        <taxon>Insecta</taxon>
        <taxon>Pterygota</taxon>
        <taxon>Neoptera</taxon>
        <taxon>Endopterygota</taxon>
        <taxon>Hymenoptera</taxon>
        <taxon>Apocrita</taxon>
        <taxon>Aculeata</taxon>
        <taxon>Formicoidea</taxon>
        <taxon>Formicidae</taxon>
        <taxon>Myrmicinae</taxon>
        <taxon>Pogonomyrmex</taxon>
    </lineage>
</organism>
<feature type="region of interest" description="Disordered" evidence="10">
    <location>
        <begin position="31"/>
        <end position="76"/>
    </location>
</feature>
<accession>A0A6I9WA55</accession>